<feature type="non-terminal residue" evidence="1">
    <location>
        <position position="42"/>
    </location>
</feature>
<comment type="caution">
    <text evidence="1">The sequence shown here is derived from an EMBL/GenBank/DDBJ whole genome shotgun (WGS) entry which is preliminary data.</text>
</comment>
<protein>
    <submittedName>
        <fullName evidence="1">1131_t:CDS:1</fullName>
    </submittedName>
</protein>
<accession>A0ACA9N032</accession>
<sequence>EVLLETQNINIQIDYIENIEEILESSTSKRPYESNESESSNK</sequence>
<keyword evidence="2" id="KW-1185">Reference proteome</keyword>
<proteinExistence type="predicted"/>
<dbReference type="EMBL" id="CAJVPM010017464">
    <property type="protein sequence ID" value="CAG8620117.1"/>
    <property type="molecule type" value="Genomic_DNA"/>
</dbReference>
<organism evidence="1 2">
    <name type="scientific">Scutellospora calospora</name>
    <dbReference type="NCBI Taxonomy" id="85575"/>
    <lineage>
        <taxon>Eukaryota</taxon>
        <taxon>Fungi</taxon>
        <taxon>Fungi incertae sedis</taxon>
        <taxon>Mucoromycota</taxon>
        <taxon>Glomeromycotina</taxon>
        <taxon>Glomeromycetes</taxon>
        <taxon>Diversisporales</taxon>
        <taxon>Gigasporaceae</taxon>
        <taxon>Scutellospora</taxon>
    </lineage>
</organism>
<evidence type="ECO:0000313" key="1">
    <source>
        <dbReference type="EMBL" id="CAG8620117.1"/>
    </source>
</evidence>
<dbReference type="Proteomes" id="UP000789860">
    <property type="component" value="Unassembled WGS sequence"/>
</dbReference>
<feature type="non-terminal residue" evidence="1">
    <location>
        <position position="1"/>
    </location>
</feature>
<evidence type="ECO:0000313" key="2">
    <source>
        <dbReference type="Proteomes" id="UP000789860"/>
    </source>
</evidence>
<name>A0ACA9N032_9GLOM</name>
<reference evidence="1" key="1">
    <citation type="submission" date="2021-06" db="EMBL/GenBank/DDBJ databases">
        <authorList>
            <person name="Kallberg Y."/>
            <person name="Tangrot J."/>
            <person name="Rosling A."/>
        </authorList>
    </citation>
    <scope>NUCLEOTIDE SEQUENCE</scope>
    <source>
        <strain evidence="1">AU212A</strain>
    </source>
</reference>
<gene>
    <name evidence="1" type="ORF">SCALOS_LOCUS7622</name>
</gene>